<sequence>MTAGVWFSLVVYLGLLKLFQTSYAQTSLAIQLQTTCPVLNFFDISSLQCASCPNGAFPDKTQRACVSCDATSGDAYNFQSGYSMVQTWAPAVLQSAQVCACQAPPANSTTVVASAASNGTFFQRCVICPTGTVANSLNQCAPADNKTSLPSTTAQQLQQALQQLNIGLTPSAAVQASITVPTSSGSSQLTLNIAQSRPLADLLGPSALTCKQGLGADRAACNAVANLCALTLYDSASGACRMYDALVNLFVANSVGASPPPQSTATRRVTTNFKPETGSMPWLYYDGVGYTDDPNMDLRVQFSGGNLAEGQVSLLNFVLSSYLLNGTWLGFNMWTSEFQLCGAPKGDGSRWYRVGWNYKNSCSIKLEALLAEVAAAFTGAGDTVMHELFLQVGTSTLYPIPVLITNTITETTLENSGAVRRFFFVDGRLGFSAQSQGLQAVQYAADMQLNIVLRRSPRDSIYVPQLTITYSAWETNTLSTVNLASDTINAQRPASFSVTYVNEPDLNSRFWYAWQTILIVFEVVLAFPAMMLSVFRYIRKKREQADLDFLVYIAISFADIGSFALAMVLLVVSLYYLILYKLQEEVYFLMLPDADLNNFKITVILAIVGQSLGLLWMLWRQLRTDVFFIDWEKARKILSKEGTREEPAPVSCWRMLMVANEFNELQTVRVSYPAFTLLMMVMILEGANVIAAADVTPDASDYRNYYGVTTSIILRFGVEAFFFLVLFLGQYLFKRLLYYPYIANPVTQFIDLMFLANISTLIFDDMHSGYYIHGRNQAQHSDTTLRELNQELLKEEEGLTAQRGLVNSTANPRLADNQIFLMYITDAIRKTYDAKMLQLIQQATNDARNRKGVVNTFLRGSGRQRDAVLSAYQDLMLLFKQMIEDVERNQATQVSDPTYLQMILQLPPENAQNNPAFVHDYLSSFTTTIFIGNEVRLYVYEALFFCAIDMSLRNVALSALLTFFMIRVVSYLRAMFGEDNLSQKTLVDRHFLI</sequence>
<accession>A0A8J4BM05</accession>
<evidence type="ECO:0008006" key="5">
    <source>
        <dbReference type="Google" id="ProtNLM"/>
    </source>
</evidence>
<comment type="caution">
    <text evidence="3">The sequence shown here is derived from an EMBL/GenBank/DDBJ whole genome shotgun (WGS) entry which is preliminary data.</text>
</comment>
<feature type="transmembrane region" description="Helical" evidence="1">
    <location>
        <begin position="549"/>
        <end position="578"/>
    </location>
</feature>
<keyword evidence="1" id="KW-1133">Transmembrane helix</keyword>
<dbReference type="AlphaFoldDB" id="A0A8J4BM05"/>
<evidence type="ECO:0000256" key="1">
    <source>
        <dbReference type="SAM" id="Phobius"/>
    </source>
</evidence>
<organism evidence="3 4">
    <name type="scientific">Volvox africanus</name>
    <dbReference type="NCBI Taxonomy" id="51714"/>
    <lineage>
        <taxon>Eukaryota</taxon>
        <taxon>Viridiplantae</taxon>
        <taxon>Chlorophyta</taxon>
        <taxon>core chlorophytes</taxon>
        <taxon>Chlorophyceae</taxon>
        <taxon>CS clade</taxon>
        <taxon>Chlamydomonadales</taxon>
        <taxon>Volvocaceae</taxon>
        <taxon>Volvox</taxon>
    </lineage>
</organism>
<evidence type="ECO:0000256" key="2">
    <source>
        <dbReference type="SAM" id="SignalP"/>
    </source>
</evidence>
<keyword evidence="2" id="KW-0732">Signal</keyword>
<evidence type="ECO:0000313" key="3">
    <source>
        <dbReference type="EMBL" id="GIL64509.1"/>
    </source>
</evidence>
<dbReference type="EMBL" id="BNCO01000067">
    <property type="protein sequence ID" value="GIL64509.1"/>
    <property type="molecule type" value="Genomic_DNA"/>
</dbReference>
<dbReference type="PANTHER" id="PTHR21274">
    <property type="entry name" value="MECKELIN"/>
    <property type="match status" value="1"/>
</dbReference>
<feature type="signal peptide" evidence="2">
    <location>
        <begin position="1"/>
        <end position="24"/>
    </location>
</feature>
<dbReference type="GO" id="GO:0060271">
    <property type="term" value="P:cilium assembly"/>
    <property type="evidence" value="ECO:0007669"/>
    <property type="project" value="InterPro"/>
</dbReference>
<dbReference type="InterPro" id="IPR019170">
    <property type="entry name" value="Meckelin"/>
</dbReference>
<keyword evidence="4" id="KW-1185">Reference proteome</keyword>
<dbReference type="Pfam" id="PF09773">
    <property type="entry name" value="Meckelin"/>
    <property type="match status" value="1"/>
</dbReference>
<keyword evidence="1" id="KW-0812">Transmembrane</keyword>
<reference evidence="3" key="1">
    <citation type="journal article" date="2021" name="Proc. Natl. Acad. Sci. U.S.A.">
        <title>Three genomes in the algal genus Volvox reveal the fate of a haploid sex-determining region after a transition to homothallism.</title>
        <authorList>
            <person name="Yamamoto K."/>
            <person name="Hamaji T."/>
            <person name="Kawai-Toyooka H."/>
            <person name="Matsuzaki R."/>
            <person name="Takahashi F."/>
            <person name="Nishimura Y."/>
            <person name="Kawachi M."/>
            <person name="Noguchi H."/>
            <person name="Minakuchi Y."/>
            <person name="Umen J.G."/>
            <person name="Toyoda A."/>
            <person name="Nozaki H."/>
        </authorList>
    </citation>
    <scope>NUCLEOTIDE SEQUENCE</scope>
    <source>
        <strain evidence="3">NIES-3780</strain>
    </source>
</reference>
<feature type="chain" id="PRO_5035329272" description="Meckelin" evidence="2">
    <location>
        <begin position="25"/>
        <end position="993"/>
    </location>
</feature>
<gene>
    <name evidence="3" type="ORF">Vafri_18408</name>
</gene>
<feature type="transmembrane region" description="Helical" evidence="1">
    <location>
        <begin position="672"/>
        <end position="692"/>
    </location>
</feature>
<feature type="transmembrane region" description="Helical" evidence="1">
    <location>
        <begin position="598"/>
        <end position="619"/>
    </location>
</feature>
<dbReference type="GO" id="GO:0036038">
    <property type="term" value="C:MKS complex"/>
    <property type="evidence" value="ECO:0007669"/>
    <property type="project" value="InterPro"/>
</dbReference>
<protein>
    <recommendedName>
        <fullName evidence="5">Meckelin</fullName>
    </recommendedName>
</protein>
<name>A0A8J4BM05_9CHLO</name>
<feature type="transmembrane region" description="Helical" evidence="1">
    <location>
        <begin position="511"/>
        <end position="537"/>
    </location>
</feature>
<keyword evidence="1" id="KW-0472">Membrane</keyword>
<feature type="transmembrane region" description="Helical" evidence="1">
    <location>
        <begin position="712"/>
        <end position="733"/>
    </location>
</feature>
<evidence type="ECO:0000313" key="4">
    <source>
        <dbReference type="Proteomes" id="UP000747399"/>
    </source>
</evidence>
<proteinExistence type="predicted"/>
<dbReference type="PANTHER" id="PTHR21274:SF0">
    <property type="entry name" value="MECKELIN"/>
    <property type="match status" value="1"/>
</dbReference>
<dbReference type="Proteomes" id="UP000747399">
    <property type="component" value="Unassembled WGS sequence"/>
</dbReference>
<feature type="transmembrane region" description="Helical" evidence="1">
    <location>
        <begin position="955"/>
        <end position="976"/>
    </location>
</feature>